<sequence length="245" mass="27440">MNQFLSCFKVAKPVIGVIHTKGTDDADMLRRAKEEIRIYKENGVDSFLVETYFGTYYQVEKVLDYVAGADLGMPYGVNCLNVDAMGFELAMKFDCDYLQLDSVVGHVKPRDEDSLDAFFKLYRERCKAYVIGGVRFKYQPVLSDRTVEEDLKIAMTRCDAICVTQDATGQETSTDKIVQFRNGIGDFPLIIGAGLTPQNVAEKLALGDGAIVGSFFKDNYQDNGDVCPAHVAEMMDAVRRFREKL</sequence>
<evidence type="ECO:0000313" key="3">
    <source>
        <dbReference type="Proteomes" id="UP000198508"/>
    </source>
</evidence>
<dbReference type="STRING" id="460384.SAMN05216313_11359"/>
<dbReference type="SUPFAM" id="SSF51366">
    <property type="entry name" value="Ribulose-phoshate binding barrel"/>
    <property type="match status" value="1"/>
</dbReference>
<keyword evidence="3" id="KW-1185">Reference proteome</keyword>
<dbReference type="InterPro" id="IPR005137">
    <property type="entry name" value="BtpA"/>
</dbReference>
<organism evidence="2 3">
    <name type="scientific">Enterocloster lavalensis</name>
    <dbReference type="NCBI Taxonomy" id="460384"/>
    <lineage>
        <taxon>Bacteria</taxon>
        <taxon>Bacillati</taxon>
        <taxon>Bacillota</taxon>
        <taxon>Clostridia</taxon>
        <taxon>Lachnospirales</taxon>
        <taxon>Lachnospiraceae</taxon>
        <taxon>Enterocloster</taxon>
    </lineage>
</organism>
<dbReference type="InterPro" id="IPR011060">
    <property type="entry name" value="RibuloseP-bd_barrel"/>
</dbReference>
<gene>
    <name evidence="2" type="ORF">SAMN05216313_11359</name>
</gene>
<proteinExistence type="inferred from homology"/>
<name>A0A1I0GUQ3_9FIRM</name>
<evidence type="ECO:0000256" key="1">
    <source>
        <dbReference type="ARBA" id="ARBA00006007"/>
    </source>
</evidence>
<dbReference type="Proteomes" id="UP000198508">
    <property type="component" value="Unassembled WGS sequence"/>
</dbReference>
<dbReference type="PANTHER" id="PTHR21381">
    <property type="entry name" value="ZGC:162297"/>
    <property type="match status" value="1"/>
</dbReference>
<accession>A0A1I0GUQ3</accession>
<dbReference type="RefSeq" id="WP_092364635.1">
    <property type="nucleotide sequence ID" value="NZ_CP176637.1"/>
</dbReference>
<dbReference type="PANTHER" id="PTHR21381:SF3">
    <property type="entry name" value="SGC REGION PROTEIN SGCQ-RELATED"/>
    <property type="match status" value="1"/>
</dbReference>
<protein>
    <submittedName>
        <fullName evidence="2">Uncharacterized protein</fullName>
    </submittedName>
</protein>
<comment type="similarity">
    <text evidence="1">Belongs to the BtpA family.</text>
</comment>
<dbReference type="AlphaFoldDB" id="A0A1I0GUQ3"/>
<reference evidence="3" key="1">
    <citation type="submission" date="2016-10" db="EMBL/GenBank/DDBJ databases">
        <authorList>
            <person name="Varghese N."/>
            <person name="Submissions S."/>
        </authorList>
    </citation>
    <scope>NUCLEOTIDE SEQUENCE [LARGE SCALE GENOMIC DNA]</scope>
    <source>
        <strain evidence="3">NLAE-zl-G277</strain>
    </source>
</reference>
<evidence type="ECO:0000313" key="2">
    <source>
        <dbReference type="EMBL" id="SET75087.1"/>
    </source>
</evidence>
<dbReference type="Pfam" id="PF03437">
    <property type="entry name" value="BtpA"/>
    <property type="match status" value="1"/>
</dbReference>
<dbReference type="GeneID" id="93280583"/>
<dbReference type="EMBL" id="FOIM01000013">
    <property type="protein sequence ID" value="SET75087.1"/>
    <property type="molecule type" value="Genomic_DNA"/>
</dbReference>